<evidence type="ECO:0000259" key="1">
    <source>
        <dbReference type="Pfam" id="PF04073"/>
    </source>
</evidence>
<proteinExistence type="predicted"/>
<dbReference type="RefSeq" id="WP_271190899.1">
    <property type="nucleotide sequence ID" value="NZ_CP115667.1"/>
</dbReference>
<dbReference type="InterPro" id="IPR036754">
    <property type="entry name" value="YbaK/aa-tRNA-synt-asso_dom_sf"/>
</dbReference>
<sequence>MSIEKVKAYFKSQGLEDSVLEFDVSSATVELAATALGCPPERIAKTLSFMVEEKPILIVAAGDTKIDNPKFKARFHTKAKMLSRDEVETLIGHGVGGVCPFAINDGVAVYLDVSLQRFETVFPACGSSNSAIELTVGDLEHYADAQGWVDVCKGWN</sequence>
<dbReference type="CDD" id="cd04333">
    <property type="entry name" value="ProX_deacylase"/>
    <property type="match status" value="1"/>
</dbReference>
<reference evidence="2 3" key="1">
    <citation type="submission" date="2023-01" db="EMBL/GenBank/DDBJ databases">
        <authorList>
            <person name="Lee S.H."/>
            <person name="Jung H.S."/>
            <person name="Yun J.U."/>
        </authorList>
    </citation>
    <scope>NUCLEOTIDE SEQUENCE [LARGE SCALE GENOMIC DNA]</scope>
    <source>
        <strain evidence="2 3">CBA3646</strain>
    </source>
</reference>
<dbReference type="PANTHER" id="PTHR30411">
    <property type="entry name" value="CYTOPLASMIC PROTEIN"/>
    <property type="match status" value="1"/>
</dbReference>
<dbReference type="EMBL" id="CP115667">
    <property type="protein sequence ID" value="WBW49367.1"/>
    <property type="molecule type" value="Genomic_DNA"/>
</dbReference>
<dbReference type="InterPro" id="IPR007214">
    <property type="entry name" value="YbaK/aa-tRNA-synth-assoc-dom"/>
</dbReference>
<organism evidence="2 3">
    <name type="scientific">Peptoniphilus equinus</name>
    <dbReference type="NCBI Taxonomy" id="3016343"/>
    <lineage>
        <taxon>Bacteria</taxon>
        <taxon>Bacillati</taxon>
        <taxon>Bacillota</taxon>
        <taxon>Tissierellia</taxon>
        <taxon>Tissierellales</taxon>
        <taxon>Peptoniphilaceae</taxon>
        <taxon>Peptoniphilus</taxon>
    </lineage>
</organism>
<dbReference type="PANTHER" id="PTHR30411:SF1">
    <property type="entry name" value="CYTOPLASMIC PROTEIN"/>
    <property type="match status" value="1"/>
</dbReference>
<keyword evidence="3" id="KW-1185">Reference proteome</keyword>
<accession>A0ABY7QRF1</accession>
<dbReference type="Gene3D" id="3.90.960.10">
    <property type="entry name" value="YbaK/aminoacyl-tRNA synthetase-associated domain"/>
    <property type="match status" value="1"/>
</dbReference>
<evidence type="ECO:0000313" key="2">
    <source>
        <dbReference type="EMBL" id="WBW49367.1"/>
    </source>
</evidence>
<gene>
    <name evidence="2" type="ORF">O6R05_04985</name>
</gene>
<feature type="domain" description="YbaK/aminoacyl-tRNA synthetase-associated" evidence="1">
    <location>
        <begin position="27"/>
        <end position="140"/>
    </location>
</feature>
<dbReference type="SUPFAM" id="SSF55826">
    <property type="entry name" value="YbaK/ProRS associated domain"/>
    <property type="match status" value="1"/>
</dbReference>
<evidence type="ECO:0000313" key="3">
    <source>
        <dbReference type="Proteomes" id="UP001210339"/>
    </source>
</evidence>
<protein>
    <submittedName>
        <fullName evidence="2">YbaK/EbsC family protein</fullName>
    </submittedName>
</protein>
<dbReference type="Proteomes" id="UP001210339">
    <property type="component" value="Chromosome"/>
</dbReference>
<name>A0ABY7QRF1_9FIRM</name>
<dbReference type="Pfam" id="PF04073">
    <property type="entry name" value="tRNA_edit"/>
    <property type="match status" value="1"/>
</dbReference>